<organism evidence="2 3">
    <name type="scientific">Stylosanthes scabra</name>
    <dbReference type="NCBI Taxonomy" id="79078"/>
    <lineage>
        <taxon>Eukaryota</taxon>
        <taxon>Viridiplantae</taxon>
        <taxon>Streptophyta</taxon>
        <taxon>Embryophyta</taxon>
        <taxon>Tracheophyta</taxon>
        <taxon>Spermatophyta</taxon>
        <taxon>Magnoliopsida</taxon>
        <taxon>eudicotyledons</taxon>
        <taxon>Gunneridae</taxon>
        <taxon>Pentapetalae</taxon>
        <taxon>rosids</taxon>
        <taxon>fabids</taxon>
        <taxon>Fabales</taxon>
        <taxon>Fabaceae</taxon>
        <taxon>Papilionoideae</taxon>
        <taxon>50 kb inversion clade</taxon>
        <taxon>dalbergioids sensu lato</taxon>
        <taxon>Dalbergieae</taxon>
        <taxon>Pterocarpus clade</taxon>
        <taxon>Stylosanthes</taxon>
    </lineage>
</organism>
<evidence type="ECO:0000313" key="3">
    <source>
        <dbReference type="Proteomes" id="UP001341840"/>
    </source>
</evidence>
<feature type="region of interest" description="Disordered" evidence="1">
    <location>
        <begin position="90"/>
        <end position="124"/>
    </location>
</feature>
<evidence type="ECO:0000256" key="1">
    <source>
        <dbReference type="SAM" id="MobiDB-lite"/>
    </source>
</evidence>
<keyword evidence="3" id="KW-1185">Reference proteome</keyword>
<feature type="compositionally biased region" description="Acidic residues" evidence="1">
    <location>
        <begin position="95"/>
        <end position="112"/>
    </location>
</feature>
<dbReference type="Proteomes" id="UP001341840">
    <property type="component" value="Unassembled WGS sequence"/>
</dbReference>
<proteinExistence type="predicted"/>
<accession>A0ABU6UHN2</accession>
<feature type="compositionally biased region" description="Low complexity" evidence="1">
    <location>
        <begin position="113"/>
        <end position="124"/>
    </location>
</feature>
<gene>
    <name evidence="2" type="ORF">PIB30_039861</name>
</gene>
<evidence type="ECO:0000313" key="2">
    <source>
        <dbReference type="EMBL" id="MED6159183.1"/>
    </source>
</evidence>
<name>A0ABU6UHN2_9FABA</name>
<reference evidence="2 3" key="1">
    <citation type="journal article" date="2023" name="Plants (Basel)">
        <title>Bridging the Gap: Combining Genomics and Transcriptomics Approaches to Understand Stylosanthes scabra, an Orphan Legume from the Brazilian Caatinga.</title>
        <authorList>
            <person name="Ferreira-Neto J.R.C."/>
            <person name="da Silva M.D."/>
            <person name="Binneck E."/>
            <person name="de Melo N.F."/>
            <person name="da Silva R.H."/>
            <person name="de Melo A.L.T.M."/>
            <person name="Pandolfi V."/>
            <person name="Bustamante F.O."/>
            <person name="Brasileiro-Vidal A.C."/>
            <person name="Benko-Iseppon A.M."/>
        </authorList>
    </citation>
    <scope>NUCLEOTIDE SEQUENCE [LARGE SCALE GENOMIC DNA]</scope>
    <source>
        <tissue evidence="2">Leaves</tissue>
    </source>
</reference>
<sequence>MGHLVNPNLHLNHSCLSSTTPTLITLFLTQRTVAATTLQTTTISNTTNFHSPPSVQYTHHPSSSPCLSTPAPHLVYSSLTAKWASFEKRLRVEEEGSESEEGSEDATEENSSDESTSGDSSEDA</sequence>
<comment type="caution">
    <text evidence="2">The sequence shown here is derived from an EMBL/GenBank/DDBJ whole genome shotgun (WGS) entry which is preliminary data.</text>
</comment>
<protein>
    <submittedName>
        <fullName evidence="2">Uncharacterized protein</fullName>
    </submittedName>
</protein>
<dbReference type="EMBL" id="JASCZI010121041">
    <property type="protein sequence ID" value="MED6159183.1"/>
    <property type="molecule type" value="Genomic_DNA"/>
</dbReference>